<comment type="subcellular location">
    <subcellularLocation>
        <location evidence="1">Membrane</location>
        <topology evidence="1">Multi-pass membrane protein</topology>
    </subcellularLocation>
</comment>
<sequence>MKTNKIIYWIATSLMCLLFLYSASMYLLKYEMVSGFFVNLGFPTWLIYPLALLKIAGVITVLTKWSHFLKELAYAGFLFDAILALAAHLMVKDGAHITAAIGIILIAVSWYFDRKVYPKQ</sequence>
<keyword evidence="7" id="KW-1185">Reference proteome</keyword>
<evidence type="ECO:0000256" key="1">
    <source>
        <dbReference type="ARBA" id="ARBA00004141"/>
    </source>
</evidence>
<keyword evidence="3 5" id="KW-1133">Transmembrane helix</keyword>
<evidence type="ECO:0000313" key="6">
    <source>
        <dbReference type="EMBL" id="QYJ69508.1"/>
    </source>
</evidence>
<feature type="transmembrane region" description="Helical" evidence="5">
    <location>
        <begin position="46"/>
        <end position="65"/>
    </location>
</feature>
<dbReference type="Proteomes" id="UP000825381">
    <property type="component" value="Chromosome"/>
</dbReference>
<name>A0ABX8VEB5_9FLAO</name>
<reference evidence="6 7" key="1">
    <citation type="submission" date="2021-07" db="EMBL/GenBank/DDBJ databases">
        <title>Flavobacterium WSW3-B6 sp.nov, isolated from seaweed.</title>
        <authorList>
            <person name="Muhammad N."/>
            <person name="Ho H."/>
            <person name="Lee Y.-J."/>
            <person name="Nguyen T."/>
            <person name="Ho J."/>
            <person name="Kim S.-G."/>
        </authorList>
    </citation>
    <scope>NUCLEOTIDE SEQUENCE [LARGE SCALE GENOMIC DNA]</scope>
    <source>
        <strain evidence="6 7">WSW3-B6</strain>
    </source>
</reference>
<evidence type="ECO:0000256" key="2">
    <source>
        <dbReference type="ARBA" id="ARBA00022692"/>
    </source>
</evidence>
<feature type="transmembrane region" description="Helical" evidence="5">
    <location>
        <begin position="95"/>
        <end position="112"/>
    </location>
</feature>
<dbReference type="Pfam" id="PF13564">
    <property type="entry name" value="DoxX_2"/>
    <property type="match status" value="1"/>
</dbReference>
<dbReference type="EMBL" id="CP080429">
    <property type="protein sequence ID" value="QYJ69508.1"/>
    <property type="molecule type" value="Genomic_DNA"/>
</dbReference>
<keyword evidence="4 5" id="KW-0472">Membrane</keyword>
<evidence type="ECO:0000256" key="4">
    <source>
        <dbReference type="ARBA" id="ARBA00023136"/>
    </source>
</evidence>
<accession>A0ABX8VEB5</accession>
<evidence type="ECO:0000256" key="5">
    <source>
        <dbReference type="SAM" id="Phobius"/>
    </source>
</evidence>
<protein>
    <submittedName>
        <fullName evidence="6">DoxX family protein</fullName>
    </submittedName>
</protein>
<evidence type="ECO:0000313" key="7">
    <source>
        <dbReference type="Proteomes" id="UP000825381"/>
    </source>
</evidence>
<feature type="transmembrane region" description="Helical" evidence="5">
    <location>
        <begin position="72"/>
        <end position="89"/>
    </location>
</feature>
<organism evidence="6 7">
    <name type="scientific">Flavobacterium litorale</name>
    <dbReference type="NCBI Taxonomy" id="2856519"/>
    <lineage>
        <taxon>Bacteria</taxon>
        <taxon>Pseudomonadati</taxon>
        <taxon>Bacteroidota</taxon>
        <taxon>Flavobacteriia</taxon>
        <taxon>Flavobacteriales</taxon>
        <taxon>Flavobacteriaceae</taxon>
        <taxon>Flavobacterium</taxon>
    </lineage>
</organism>
<gene>
    <name evidence="6" type="ORF">K1I41_08730</name>
</gene>
<proteinExistence type="predicted"/>
<keyword evidence="2 5" id="KW-0812">Transmembrane</keyword>
<evidence type="ECO:0000256" key="3">
    <source>
        <dbReference type="ARBA" id="ARBA00022989"/>
    </source>
</evidence>
<feature type="transmembrane region" description="Helical" evidence="5">
    <location>
        <begin position="7"/>
        <end position="26"/>
    </location>
</feature>
<dbReference type="InterPro" id="IPR032808">
    <property type="entry name" value="DoxX"/>
</dbReference>